<dbReference type="RefSeq" id="WP_184698705.1">
    <property type="nucleotide sequence ID" value="NZ_JACHJN010000016.1"/>
</dbReference>
<dbReference type="EMBL" id="JACHJN010000016">
    <property type="protein sequence ID" value="MBB5960475.1"/>
    <property type="molecule type" value="Genomic_DNA"/>
</dbReference>
<comment type="caution">
    <text evidence="2">The sequence shown here is derived from an EMBL/GenBank/DDBJ whole genome shotgun (WGS) entry which is preliminary data.</text>
</comment>
<dbReference type="InterPro" id="IPR043128">
    <property type="entry name" value="Rev_trsase/Diguanyl_cyclase"/>
</dbReference>
<evidence type="ECO:0000313" key="3">
    <source>
        <dbReference type="Proteomes" id="UP000547510"/>
    </source>
</evidence>
<keyword evidence="3" id="KW-1185">Reference proteome</keyword>
<dbReference type="InterPro" id="IPR050469">
    <property type="entry name" value="Diguanylate_Cyclase"/>
</dbReference>
<dbReference type="GO" id="GO:1902201">
    <property type="term" value="P:negative regulation of bacterial-type flagellum-dependent cell motility"/>
    <property type="evidence" value="ECO:0007669"/>
    <property type="project" value="TreeGrafter"/>
</dbReference>
<protein>
    <submittedName>
        <fullName evidence="2">Diguanylate cyclase (GGDEF)-like protein</fullName>
    </submittedName>
</protein>
<dbReference type="SUPFAM" id="SSF55073">
    <property type="entry name" value="Nucleotide cyclase"/>
    <property type="match status" value="2"/>
</dbReference>
<dbReference type="Pfam" id="PF00990">
    <property type="entry name" value="GGDEF"/>
    <property type="match status" value="2"/>
</dbReference>
<dbReference type="PANTHER" id="PTHR45138">
    <property type="entry name" value="REGULATORY COMPONENTS OF SENSORY TRANSDUCTION SYSTEM"/>
    <property type="match status" value="1"/>
</dbReference>
<dbReference type="CDD" id="cd01949">
    <property type="entry name" value="GGDEF"/>
    <property type="match status" value="2"/>
</dbReference>
<accession>A0A841CX12</accession>
<organism evidence="2 3">
    <name type="scientific">Saccharothrix tamanrassetensis</name>
    <dbReference type="NCBI Taxonomy" id="1051531"/>
    <lineage>
        <taxon>Bacteria</taxon>
        <taxon>Bacillati</taxon>
        <taxon>Actinomycetota</taxon>
        <taxon>Actinomycetes</taxon>
        <taxon>Pseudonocardiales</taxon>
        <taxon>Pseudonocardiaceae</taxon>
        <taxon>Saccharothrix</taxon>
    </lineage>
</organism>
<sequence>MSEEIQFHQAVMERGDSAVLVVDADELAVRWASPAALRLFGTASGVFPDLVDPADAAAVASFLQAAIGRDSASRGTCAVPVEGSTARRVDLVARDLSADPVVGGLVVVALDVTGWAERSEELGRRLGTDGLTGVANRAGLLPRLEQAARGAPDSGPGPVLMFLDLDGFKTVNDRYGHAAGDRVLRGVAAHLDAVVTGRGTVARVGGDEFVVLLDRSDEQEAVAFAQEAVNLEFTVAGDVVRVTASAGIMVVRRGYRAESLLHRADLAMYRAKATGRAHAVVYRDDLQDWVLARKLEVDRLAERLEHMRLEKEALVEAATIDQRTGLPNPAAFDADHDLQNRRGRPYSLLLVDIDHFHDYNTLYRYLAGHEALRKVGQAIRRAVRTTDRTYRYGGEEFTVLLPDARLPEATAVGERVRLAVEQSGIEHRGNPGGVLTVSVGVVEAEPGATVTDVIEEASIALLGAKDTGRNQVIGRTAHTPRPPA</sequence>
<reference evidence="2 3" key="1">
    <citation type="submission" date="2020-08" db="EMBL/GenBank/DDBJ databases">
        <title>Genomic Encyclopedia of Type Strains, Phase III (KMG-III): the genomes of soil and plant-associated and newly described type strains.</title>
        <authorList>
            <person name="Whitman W."/>
        </authorList>
    </citation>
    <scope>NUCLEOTIDE SEQUENCE [LARGE SCALE GENOMIC DNA]</scope>
    <source>
        <strain evidence="2 3">CECT 8640</strain>
    </source>
</reference>
<evidence type="ECO:0000313" key="2">
    <source>
        <dbReference type="EMBL" id="MBB5960475.1"/>
    </source>
</evidence>
<dbReference type="Proteomes" id="UP000547510">
    <property type="component" value="Unassembled WGS sequence"/>
</dbReference>
<dbReference type="AlphaFoldDB" id="A0A841CX12"/>
<feature type="domain" description="GGDEF" evidence="1">
    <location>
        <begin position="344"/>
        <end position="477"/>
    </location>
</feature>
<name>A0A841CX12_9PSEU</name>
<dbReference type="PROSITE" id="PS50887">
    <property type="entry name" value="GGDEF"/>
    <property type="match status" value="2"/>
</dbReference>
<dbReference type="InterPro" id="IPR029787">
    <property type="entry name" value="Nucleotide_cyclase"/>
</dbReference>
<gene>
    <name evidence="2" type="ORF">FHS29_007099</name>
</gene>
<proteinExistence type="predicted"/>
<dbReference type="SMART" id="SM00267">
    <property type="entry name" value="GGDEF"/>
    <property type="match status" value="2"/>
</dbReference>
<dbReference type="InterPro" id="IPR000160">
    <property type="entry name" value="GGDEF_dom"/>
</dbReference>
<dbReference type="GO" id="GO:0005886">
    <property type="term" value="C:plasma membrane"/>
    <property type="evidence" value="ECO:0007669"/>
    <property type="project" value="TreeGrafter"/>
</dbReference>
<evidence type="ECO:0000259" key="1">
    <source>
        <dbReference type="PROSITE" id="PS50887"/>
    </source>
</evidence>
<dbReference type="PANTHER" id="PTHR45138:SF9">
    <property type="entry name" value="DIGUANYLATE CYCLASE DGCM-RELATED"/>
    <property type="match status" value="1"/>
</dbReference>
<dbReference type="Gene3D" id="3.30.70.270">
    <property type="match status" value="2"/>
</dbReference>
<dbReference type="GO" id="GO:0043709">
    <property type="term" value="P:cell adhesion involved in single-species biofilm formation"/>
    <property type="evidence" value="ECO:0007669"/>
    <property type="project" value="TreeGrafter"/>
</dbReference>
<dbReference type="NCBIfam" id="TIGR00254">
    <property type="entry name" value="GGDEF"/>
    <property type="match status" value="2"/>
</dbReference>
<dbReference type="GO" id="GO:0052621">
    <property type="term" value="F:diguanylate cyclase activity"/>
    <property type="evidence" value="ECO:0007669"/>
    <property type="project" value="TreeGrafter"/>
</dbReference>
<feature type="domain" description="GGDEF" evidence="1">
    <location>
        <begin position="156"/>
        <end position="284"/>
    </location>
</feature>